<feature type="compositionally biased region" description="Gly residues" evidence="1">
    <location>
        <begin position="101"/>
        <end position="118"/>
    </location>
</feature>
<comment type="caution">
    <text evidence="3">The sequence shown here is derived from an EMBL/GenBank/DDBJ whole genome shotgun (WGS) entry which is preliminary data.</text>
</comment>
<evidence type="ECO:0000313" key="3">
    <source>
        <dbReference type="EMBL" id="OHV38913.1"/>
    </source>
</evidence>
<sequence>MSNPPDHDPVGPPGSAPVPGWQGHHETPPGRSFPDGLLARYTRRGTDPGQLPPPGRGTGRLALALGALALVTSVFIIGGVVGVAAIVVGMRARAHARRNRGGGVRSSLGGGRGGDATGAGGGTGTVGLALGALSLLIAFTVASGMWVFYDRHGDDLHDYQECRRGARSAQELDDCSRRFNDAVRTDPTSNG</sequence>
<evidence type="ECO:0000256" key="2">
    <source>
        <dbReference type="SAM" id="Phobius"/>
    </source>
</evidence>
<feature type="region of interest" description="Disordered" evidence="1">
    <location>
        <begin position="97"/>
        <end position="118"/>
    </location>
</feature>
<keyword evidence="2" id="KW-0812">Transmembrane</keyword>
<dbReference type="OrthoDB" id="9837881at2"/>
<feature type="region of interest" description="Disordered" evidence="1">
    <location>
        <begin position="1"/>
        <end position="55"/>
    </location>
</feature>
<evidence type="ECO:0000313" key="4">
    <source>
        <dbReference type="Proteomes" id="UP000179627"/>
    </source>
</evidence>
<gene>
    <name evidence="3" type="ORF">CC117_04145</name>
</gene>
<keyword evidence="2" id="KW-1133">Transmembrane helix</keyword>
<dbReference type="RefSeq" id="WP_071083919.1">
    <property type="nucleotide sequence ID" value="NZ_MBLM01000108.1"/>
</dbReference>
<feature type="transmembrane region" description="Helical" evidence="2">
    <location>
        <begin position="61"/>
        <end position="90"/>
    </location>
</feature>
<dbReference type="Proteomes" id="UP000179627">
    <property type="component" value="Unassembled WGS sequence"/>
</dbReference>
<name>A0A1S1QW32_9ACTN</name>
<reference evidence="4" key="1">
    <citation type="submission" date="2016-07" db="EMBL/GenBank/DDBJ databases">
        <title>Sequence Frankia sp. strain CcI1.17.</title>
        <authorList>
            <person name="Ghodhbane-Gtari F."/>
            <person name="Swanson E."/>
            <person name="Gueddou A."/>
            <person name="Morris K."/>
            <person name="Hezbri K."/>
            <person name="Ktari A."/>
            <person name="Nouioui I."/>
            <person name="Abebe-Akele F."/>
            <person name="Simpson S."/>
            <person name="Thomas K."/>
            <person name="Gtari M."/>
            <person name="Tisa L.S."/>
            <person name="Hurst S."/>
        </authorList>
    </citation>
    <scope>NUCLEOTIDE SEQUENCE [LARGE SCALE GENOMIC DNA]</scope>
    <source>
        <strain evidence="4">Cc1.17</strain>
    </source>
</reference>
<keyword evidence="2" id="KW-0472">Membrane</keyword>
<evidence type="ECO:0000256" key="1">
    <source>
        <dbReference type="SAM" id="MobiDB-lite"/>
    </source>
</evidence>
<feature type="transmembrane region" description="Helical" evidence="2">
    <location>
        <begin position="128"/>
        <end position="149"/>
    </location>
</feature>
<keyword evidence="4" id="KW-1185">Reference proteome</keyword>
<organism evidence="3 4">
    <name type="scientific">Parafrankia colletiae</name>
    <dbReference type="NCBI Taxonomy" id="573497"/>
    <lineage>
        <taxon>Bacteria</taxon>
        <taxon>Bacillati</taxon>
        <taxon>Actinomycetota</taxon>
        <taxon>Actinomycetes</taxon>
        <taxon>Frankiales</taxon>
        <taxon>Frankiaceae</taxon>
        <taxon>Parafrankia</taxon>
    </lineage>
</organism>
<dbReference type="AlphaFoldDB" id="A0A1S1QW32"/>
<protein>
    <recommendedName>
        <fullName evidence="5">DUF4190 domain-containing protein</fullName>
    </recommendedName>
</protein>
<evidence type="ECO:0008006" key="5">
    <source>
        <dbReference type="Google" id="ProtNLM"/>
    </source>
</evidence>
<proteinExistence type="predicted"/>
<accession>A0A1S1QW32</accession>
<dbReference type="EMBL" id="MBLM01000108">
    <property type="protein sequence ID" value="OHV38913.1"/>
    <property type="molecule type" value="Genomic_DNA"/>
</dbReference>